<dbReference type="EMBL" id="JABJWZ010000250">
    <property type="protein sequence ID" value="MBB1255817.1"/>
    <property type="molecule type" value="Genomic_DNA"/>
</dbReference>
<dbReference type="AlphaFoldDB" id="A0A7W3WNW8"/>
<sequence>MTDRSRQEERTDDGPLVRVDEFATDSRYRIVHFRGEGRQPLGPEEFEPEIKHRFPDLDPHDPEQVVWADRPWEWPEWHPGEA</sequence>
<evidence type="ECO:0000313" key="3">
    <source>
        <dbReference type="Proteomes" id="UP000517765"/>
    </source>
</evidence>
<proteinExistence type="predicted"/>
<dbReference type="OrthoDB" id="3872302at2"/>
<dbReference type="EMBL" id="JABJXA010000062">
    <property type="protein sequence ID" value="MBB1259689.1"/>
    <property type="molecule type" value="Genomic_DNA"/>
</dbReference>
<evidence type="ECO:0000313" key="1">
    <source>
        <dbReference type="EMBL" id="MBB1255817.1"/>
    </source>
</evidence>
<evidence type="ECO:0000313" key="2">
    <source>
        <dbReference type="EMBL" id="MBB1259689.1"/>
    </source>
</evidence>
<accession>A0A7W3WNW8</accession>
<evidence type="ECO:0000313" key="4">
    <source>
        <dbReference type="Proteomes" id="UP000525686"/>
    </source>
</evidence>
<dbReference type="Proteomes" id="UP000517765">
    <property type="component" value="Unassembled WGS sequence"/>
</dbReference>
<dbReference type="RefSeq" id="WP_153507530.1">
    <property type="nucleotide sequence ID" value="NZ_JABJWZ010000250.1"/>
</dbReference>
<protein>
    <submittedName>
        <fullName evidence="1">Uncharacterized protein</fullName>
    </submittedName>
</protein>
<name>A0A7W3WNW8_9ACTN</name>
<reference evidence="1" key="2">
    <citation type="journal article" name="Syst. Appl. Microbiol.">
        <title>Streptomyces alkaliterrae sp. nov., isolated from an alkaline soil, and emended descriptions of Streptomyces alkaliphilus, Streptomyces calidiresistens and Streptomyces durbertensis.</title>
        <authorList>
            <person name="Swiecimska M."/>
            <person name="Golinska P."/>
            <person name="Nouioui I."/>
            <person name="Wypij M."/>
            <person name="Rai M."/>
            <person name="Sangal V."/>
            <person name="Goodfellow M."/>
        </authorList>
    </citation>
    <scope>NUCLEOTIDE SEQUENCE</scope>
    <source>
        <strain evidence="1">OF3</strain>
        <strain evidence="2">OF8</strain>
    </source>
</reference>
<organism evidence="1 4">
    <name type="scientific">Streptomyces alkaliterrae</name>
    <dbReference type="NCBI Taxonomy" id="2213162"/>
    <lineage>
        <taxon>Bacteria</taxon>
        <taxon>Bacillati</taxon>
        <taxon>Actinomycetota</taxon>
        <taxon>Actinomycetes</taxon>
        <taxon>Kitasatosporales</taxon>
        <taxon>Streptomycetaceae</taxon>
        <taxon>Streptomyces</taxon>
    </lineage>
</organism>
<reference evidence="3 4" key="1">
    <citation type="submission" date="2020-05" db="EMBL/GenBank/DDBJ databases">
        <title>Classification of alakaliphilic streptomycetes isolated from an alkaline soil next to Lonar Crater, India and a proposal for the recognition of Streptomyces alkaliterrae sp. nov.</title>
        <authorList>
            <person name="Golinska P."/>
        </authorList>
    </citation>
    <scope>NUCLEOTIDE SEQUENCE [LARGE SCALE GENOMIC DNA]</scope>
    <source>
        <strain evidence="4">OF3</strain>
        <strain evidence="3">OF8</strain>
    </source>
</reference>
<dbReference type="Proteomes" id="UP000525686">
    <property type="component" value="Unassembled WGS sequence"/>
</dbReference>
<gene>
    <name evidence="1" type="ORF">H3146_21000</name>
    <name evidence="2" type="ORF">H3147_12715</name>
</gene>
<comment type="caution">
    <text evidence="1">The sequence shown here is derived from an EMBL/GenBank/DDBJ whole genome shotgun (WGS) entry which is preliminary data.</text>
</comment>